<dbReference type="AlphaFoldDB" id="A0A2C5WZ33"/>
<dbReference type="GO" id="GO:0051879">
    <property type="term" value="F:Hsp90 protein binding"/>
    <property type="evidence" value="ECO:0007669"/>
    <property type="project" value="TreeGrafter"/>
</dbReference>
<evidence type="ECO:0000313" key="5">
    <source>
        <dbReference type="Proteomes" id="UP000222788"/>
    </source>
</evidence>
<evidence type="ECO:0000256" key="2">
    <source>
        <dbReference type="SAM" id="MobiDB-lite"/>
    </source>
</evidence>
<dbReference type="EMBL" id="APWK03000109">
    <property type="protein sequence ID" value="PHH50911.1"/>
    <property type="molecule type" value="Genomic_DNA"/>
</dbReference>
<accession>A0A2C5WZ33</accession>
<feature type="region of interest" description="Disordered" evidence="2">
    <location>
        <begin position="19"/>
        <end position="46"/>
    </location>
</feature>
<comment type="similarity">
    <text evidence="1">Belongs to the TEL2 family.</text>
</comment>
<dbReference type="PANTHER" id="PTHR15830">
    <property type="entry name" value="TELOMERE LENGTH REGULATION PROTEIN TEL2 FAMILY MEMBER"/>
    <property type="match status" value="1"/>
</dbReference>
<comment type="caution">
    <text evidence="4">The sequence shown here is derived from an EMBL/GenBank/DDBJ whole genome shotgun (WGS) entry which is preliminary data.</text>
</comment>
<reference evidence="4 5" key="2">
    <citation type="journal article" date="2013" name="IMA Fungus">
        <title>IMA Genome-F 1: Ceratocystis fimbriata: Draft nuclear genome sequence for the plant pathogen, Ceratocystis fimbriata.</title>
        <authorList>
            <person name="Wilken P.M."/>
            <person name="Steenkamp E.T."/>
            <person name="Wingfield M.J."/>
            <person name="de Beer Z.W."/>
            <person name="Wingfield B.D."/>
        </authorList>
    </citation>
    <scope>NUCLEOTIDE SEQUENCE [LARGE SCALE GENOMIC DNA]</scope>
    <source>
        <strain evidence="4 5">CBS 114723</strain>
    </source>
</reference>
<dbReference type="Gene3D" id="1.25.40.720">
    <property type="entry name" value="Telomere length regulation protein 2, C-terminal domain"/>
    <property type="match status" value="2"/>
</dbReference>
<proteinExistence type="inferred from homology"/>
<dbReference type="GO" id="GO:0051083">
    <property type="term" value="P:'de novo' cotranslational protein folding"/>
    <property type="evidence" value="ECO:0007669"/>
    <property type="project" value="TreeGrafter"/>
</dbReference>
<dbReference type="Proteomes" id="UP000222788">
    <property type="component" value="Unassembled WGS sequence"/>
</dbReference>
<feature type="compositionally biased region" description="Acidic residues" evidence="2">
    <location>
        <begin position="564"/>
        <end position="573"/>
    </location>
</feature>
<sequence length="998" mass="108586">MENFLTAVSTTYNQKPDKEDSLFTLSSSKPTTAPSRPQAHKDLAPAAEKHGAIRSLEDALETLKCQPEYYEVIAVLRYVNSYSKIHTHNAINSQICHVLVTEVAPNYWALLQEGSLEGQPSKDVMEFLLALQSLAGINALLSQLRALIQEAKAESQGPKRPDFALNFGVLLDILSALLKPDLFVSVLWKRISGVSNLTQRRILAQQLASTLGSGHIVQVTAEAESLAGRDRSVSSWVGGGKDYSLWLARNIVAWQKQNTAEDAKICSDLLSRSMRLGYQDTILTEVFERLLLSSDSKTEAFIALTKELPSADQRRISDSLLSFLANNRLQGVYSEDTLPNTQISAVTTLIRTLVANNGLRTEYLIAWLTSPSGAGLGSGISIRRAVIAAVSQDCEALNQMLEKLTIQFGDKLYIGHAPILQQEVHAQALILAGGYVFRQNPMKLRTMLRSSPYLQLVSNRLAASNARARILGMAIGEALSGLVDKENTLNFGMEETEADDVAWLKGLCYVSDEGGPIDSILQSPQAENNAANTMVSSQPVAKKKQLKKPTATIPNKVKPIIQEVDSESEDEDLQAYAKPDSDAEDSEEDATLVSRNKPKAPVYIRTLMEYFRDTESFDKQKLALANAALLIRRKANYGTEVSDHAVELATILAGMNDSFEIEEFYQQRLEGMIALVVAQPKIVGPILSRGVFEADYSLAQRASVLAAIGLGVRELAGIDNSKYAEAAQFPSKRLPQKIEKLYLDSAPTLGSASPLLISTEQTPSRPHGADLKALPPSSLDAIVRDLTASFIAPIAASAADTKNGPDALKLSTLRGTITRQNLSRPKVRSIPNTTASLIAASFFFPLTAHLQHAIHIRASVFSQHPFLLATAAKTLAILLHAAGPSTLALPQMTTELWDVLLMLRGTAATHINVAGALLTAFAALLEVNENRMRELCETHGRRVVETQEWAAGVFGGLRGGEGAGEENHVKMLAAAVLIRLREAVERYQALLMGDMGMI</sequence>
<name>A0A2C5WZ33_9PEZI</name>
<feature type="region of interest" description="Disordered" evidence="2">
    <location>
        <begin position="564"/>
        <end position="594"/>
    </location>
</feature>
<dbReference type="Pfam" id="PF10193">
    <property type="entry name" value="Telomere_reg-2"/>
    <property type="match status" value="1"/>
</dbReference>
<feature type="compositionally biased region" description="Polar residues" evidence="2">
    <location>
        <begin position="23"/>
        <end position="35"/>
    </location>
</feature>
<evidence type="ECO:0000313" key="4">
    <source>
        <dbReference type="EMBL" id="PHH50911.1"/>
    </source>
</evidence>
<evidence type="ECO:0000259" key="3">
    <source>
        <dbReference type="Pfam" id="PF10193"/>
    </source>
</evidence>
<organism evidence="4 5">
    <name type="scientific">Ceratocystis fimbriata CBS 114723</name>
    <dbReference type="NCBI Taxonomy" id="1035309"/>
    <lineage>
        <taxon>Eukaryota</taxon>
        <taxon>Fungi</taxon>
        <taxon>Dikarya</taxon>
        <taxon>Ascomycota</taxon>
        <taxon>Pezizomycotina</taxon>
        <taxon>Sordariomycetes</taxon>
        <taxon>Hypocreomycetidae</taxon>
        <taxon>Microascales</taxon>
        <taxon>Ceratocystidaceae</taxon>
        <taxon>Ceratocystis</taxon>
    </lineage>
</organism>
<evidence type="ECO:0000256" key="1">
    <source>
        <dbReference type="ARBA" id="ARBA00006133"/>
    </source>
</evidence>
<dbReference type="STRING" id="1035309.A0A2C5WZ33"/>
<dbReference type="InterPro" id="IPR019337">
    <property type="entry name" value="Telomere_length_regulation_dom"/>
</dbReference>
<dbReference type="InterPro" id="IPR038528">
    <property type="entry name" value="TEL2_C_sf"/>
</dbReference>
<reference evidence="4 5" key="1">
    <citation type="journal article" date="2013" name="Fungal Biol.">
        <title>Analysis of microsatellite markers in the genome of the plant pathogen Ceratocystis fimbriata.</title>
        <authorList>
            <person name="Simpson M.C."/>
            <person name="Wilken P.M."/>
            <person name="Coetzee M.P."/>
            <person name="Wingfield M.J."/>
            <person name="Wingfield B.D."/>
        </authorList>
    </citation>
    <scope>NUCLEOTIDE SEQUENCE [LARGE SCALE GENOMIC DNA]</scope>
    <source>
        <strain evidence="4 5">CBS 114723</strain>
    </source>
</reference>
<feature type="domain" description="Telomere length regulation protein conserved" evidence="3">
    <location>
        <begin position="601"/>
        <end position="711"/>
    </location>
</feature>
<dbReference type="PANTHER" id="PTHR15830:SF10">
    <property type="entry name" value="TELOMERE LENGTH REGULATION PROTEIN TEL2 HOMOLOG"/>
    <property type="match status" value="1"/>
</dbReference>
<dbReference type="GO" id="GO:0005829">
    <property type="term" value="C:cytosol"/>
    <property type="evidence" value="ECO:0007669"/>
    <property type="project" value="TreeGrafter"/>
</dbReference>
<gene>
    <name evidence="4" type="primary">tel2</name>
    <name evidence="4" type="ORF">CFIMG_004413RA</name>
</gene>
<protein>
    <submittedName>
        <fullName evidence="4">DNA replication checkpoint protein tel2</fullName>
    </submittedName>
</protein>
<keyword evidence="5" id="KW-1185">Reference proteome</keyword>
<dbReference type="InterPro" id="IPR051970">
    <property type="entry name" value="TEL2_Regulation"/>
</dbReference>
<dbReference type="OrthoDB" id="10258062at2759"/>
<dbReference type="GO" id="GO:0042162">
    <property type="term" value="F:telomeric DNA binding"/>
    <property type="evidence" value="ECO:0007669"/>
    <property type="project" value="TreeGrafter"/>
</dbReference>